<dbReference type="Gene3D" id="3.40.50.10810">
    <property type="entry name" value="Tandem AAA-ATPase domain"/>
    <property type="match status" value="1"/>
</dbReference>
<protein>
    <submittedName>
        <fullName evidence="6">Uncharacterized protein</fullName>
    </submittedName>
</protein>
<sequence length="686" mass="76984">MTQIDAPEQVEYVTNLVDFFSGFESGLDLPETEAAPLVRTSLFRHQRQALTFLMEREKGWNLHAPGQDIWTRQERNGGFVQYLNNVTGLHQSEPPPPFSGGVLADHMGLGKSLTMIALIASDVTSHQRVANIGAVLAAQPANKVSLLIVPSTLIISWEAQIGENVSKHLAHRSIMLRRHHGKSRLQTSQEISDCNIVISSYETIASEWRRNGAKENPIFSFQWRRILLDEAHNIRNMNTITAQAVCALKASSRWVVTGTPIQNKLSDLASLLQFLQIYPYCDRKSFARDITRTWKESAEDLAIDRLKKLLKFIMLRRSASTIELPPRRDTIIQLHFSSEERRAYETVRAQTIREIDRQLYDTWSESSSFSYVNALQRVTALRKICSLGVGSVPAAVDAQESHMSQAFTKWCLNTAIEAFNNMLTVGGAVCSNCFEDLEELDREFQTSSAGSPKRPWLTECLNLLCGKCVAPSCLGLAFQYCSHNPPCPAVELSTTPSTGLQTRYSEHLLPDMNCWPTKVKALKEDLSRLGDEKAIVFSCWTSTLDVIEVALGATGVKYARIDGKVTQKDRVIALAQFDKDPNTRVLLLSMSCGAVGLNLTVASRAYLFEPHWNPTMEEQALARIHRIGQTRAVTTIRYIMKDSYEEHVVKVQDRKKSLAEILLSQGKASEKDLTLSRLHHLRSLLV</sequence>
<keyword evidence="7" id="KW-1185">Reference proteome</keyword>
<dbReference type="InterPro" id="IPR000330">
    <property type="entry name" value="SNF2_N"/>
</dbReference>
<dbReference type="GO" id="GO:0005524">
    <property type="term" value="F:ATP binding"/>
    <property type="evidence" value="ECO:0007669"/>
    <property type="project" value="UniProtKB-KW"/>
</dbReference>
<dbReference type="SMART" id="SM00487">
    <property type="entry name" value="DEXDc"/>
    <property type="match status" value="1"/>
</dbReference>
<dbReference type="EMBL" id="ML991824">
    <property type="protein sequence ID" value="KAF2231648.1"/>
    <property type="molecule type" value="Genomic_DNA"/>
</dbReference>
<dbReference type="GO" id="GO:0006281">
    <property type="term" value="P:DNA repair"/>
    <property type="evidence" value="ECO:0007669"/>
    <property type="project" value="TreeGrafter"/>
</dbReference>
<feature type="domain" description="Helicase C-terminal" evidence="5">
    <location>
        <begin position="521"/>
        <end position="679"/>
    </location>
</feature>
<dbReference type="SMART" id="SM00490">
    <property type="entry name" value="HELICc"/>
    <property type="match status" value="1"/>
</dbReference>
<keyword evidence="1" id="KW-0547">Nucleotide-binding</keyword>
<evidence type="ECO:0000313" key="7">
    <source>
        <dbReference type="Proteomes" id="UP000800092"/>
    </source>
</evidence>
<dbReference type="Gene3D" id="3.40.50.300">
    <property type="entry name" value="P-loop containing nucleotide triphosphate hydrolases"/>
    <property type="match status" value="1"/>
</dbReference>
<dbReference type="OrthoDB" id="448448at2759"/>
<keyword evidence="3" id="KW-0067">ATP-binding</keyword>
<evidence type="ECO:0000256" key="2">
    <source>
        <dbReference type="ARBA" id="ARBA00022801"/>
    </source>
</evidence>
<dbReference type="InterPro" id="IPR049730">
    <property type="entry name" value="SNF2/RAD54-like_C"/>
</dbReference>
<feature type="domain" description="Helicase ATP-binding" evidence="4">
    <location>
        <begin position="92"/>
        <end position="278"/>
    </location>
</feature>
<dbReference type="InterPro" id="IPR014001">
    <property type="entry name" value="Helicase_ATP-bd"/>
</dbReference>
<dbReference type="InterPro" id="IPR038718">
    <property type="entry name" value="SNF2-like_sf"/>
</dbReference>
<keyword evidence="2" id="KW-0378">Hydrolase</keyword>
<dbReference type="CDD" id="cd18008">
    <property type="entry name" value="DEXDc_SHPRH-like"/>
    <property type="match status" value="1"/>
</dbReference>
<evidence type="ECO:0000259" key="5">
    <source>
        <dbReference type="PROSITE" id="PS51194"/>
    </source>
</evidence>
<reference evidence="6" key="1">
    <citation type="journal article" date="2020" name="Stud. Mycol.">
        <title>101 Dothideomycetes genomes: a test case for predicting lifestyles and emergence of pathogens.</title>
        <authorList>
            <person name="Haridas S."/>
            <person name="Albert R."/>
            <person name="Binder M."/>
            <person name="Bloem J."/>
            <person name="Labutti K."/>
            <person name="Salamov A."/>
            <person name="Andreopoulos B."/>
            <person name="Baker S."/>
            <person name="Barry K."/>
            <person name="Bills G."/>
            <person name="Bluhm B."/>
            <person name="Cannon C."/>
            <person name="Castanera R."/>
            <person name="Culley D."/>
            <person name="Daum C."/>
            <person name="Ezra D."/>
            <person name="Gonzalez J."/>
            <person name="Henrissat B."/>
            <person name="Kuo A."/>
            <person name="Liang C."/>
            <person name="Lipzen A."/>
            <person name="Lutzoni F."/>
            <person name="Magnuson J."/>
            <person name="Mondo S."/>
            <person name="Nolan M."/>
            <person name="Ohm R."/>
            <person name="Pangilinan J."/>
            <person name="Park H.-J."/>
            <person name="Ramirez L."/>
            <person name="Alfaro M."/>
            <person name="Sun H."/>
            <person name="Tritt A."/>
            <person name="Yoshinaga Y."/>
            <person name="Zwiers L.-H."/>
            <person name="Turgeon B."/>
            <person name="Goodwin S."/>
            <person name="Spatafora J."/>
            <person name="Crous P."/>
            <person name="Grigoriev I."/>
        </authorList>
    </citation>
    <scope>NUCLEOTIDE SEQUENCE</scope>
    <source>
        <strain evidence="6">Tuck. ex Michener</strain>
    </source>
</reference>
<dbReference type="PROSITE" id="PS51194">
    <property type="entry name" value="HELICASE_CTER"/>
    <property type="match status" value="1"/>
</dbReference>
<dbReference type="Pfam" id="PF00176">
    <property type="entry name" value="SNF2-rel_dom"/>
    <property type="match status" value="1"/>
</dbReference>
<dbReference type="AlphaFoldDB" id="A0A6A6H1C6"/>
<dbReference type="GO" id="GO:0008094">
    <property type="term" value="F:ATP-dependent activity, acting on DNA"/>
    <property type="evidence" value="ECO:0007669"/>
    <property type="project" value="TreeGrafter"/>
</dbReference>
<accession>A0A6A6H1C6</accession>
<dbReference type="SUPFAM" id="SSF52540">
    <property type="entry name" value="P-loop containing nucleoside triphosphate hydrolases"/>
    <property type="match status" value="2"/>
</dbReference>
<organism evidence="6 7">
    <name type="scientific">Viridothelium virens</name>
    <name type="common">Speckled blister lichen</name>
    <name type="synonym">Trypethelium virens</name>
    <dbReference type="NCBI Taxonomy" id="1048519"/>
    <lineage>
        <taxon>Eukaryota</taxon>
        <taxon>Fungi</taxon>
        <taxon>Dikarya</taxon>
        <taxon>Ascomycota</taxon>
        <taxon>Pezizomycotina</taxon>
        <taxon>Dothideomycetes</taxon>
        <taxon>Dothideomycetes incertae sedis</taxon>
        <taxon>Trypetheliales</taxon>
        <taxon>Trypetheliaceae</taxon>
        <taxon>Viridothelium</taxon>
    </lineage>
</organism>
<evidence type="ECO:0000259" key="4">
    <source>
        <dbReference type="PROSITE" id="PS51192"/>
    </source>
</evidence>
<dbReference type="GO" id="GO:0016787">
    <property type="term" value="F:hydrolase activity"/>
    <property type="evidence" value="ECO:0007669"/>
    <property type="project" value="UniProtKB-KW"/>
</dbReference>
<dbReference type="InterPro" id="IPR001650">
    <property type="entry name" value="Helicase_C-like"/>
</dbReference>
<dbReference type="PANTHER" id="PTHR45626:SF22">
    <property type="entry name" value="DNA REPAIR PROTEIN RAD5"/>
    <property type="match status" value="1"/>
</dbReference>
<dbReference type="GO" id="GO:0005634">
    <property type="term" value="C:nucleus"/>
    <property type="evidence" value="ECO:0007669"/>
    <property type="project" value="TreeGrafter"/>
</dbReference>
<name>A0A6A6H1C6_VIRVR</name>
<dbReference type="PROSITE" id="PS51192">
    <property type="entry name" value="HELICASE_ATP_BIND_1"/>
    <property type="match status" value="1"/>
</dbReference>
<dbReference type="PANTHER" id="PTHR45626">
    <property type="entry name" value="TRANSCRIPTION TERMINATION FACTOR 2-RELATED"/>
    <property type="match status" value="1"/>
</dbReference>
<evidence type="ECO:0000256" key="1">
    <source>
        <dbReference type="ARBA" id="ARBA00022741"/>
    </source>
</evidence>
<evidence type="ECO:0000256" key="3">
    <source>
        <dbReference type="ARBA" id="ARBA00022840"/>
    </source>
</evidence>
<dbReference type="CDD" id="cd18793">
    <property type="entry name" value="SF2_C_SNF"/>
    <property type="match status" value="1"/>
</dbReference>
<dbReference type="Proteomes" id="UP000800092">
    <property type="component" value="Unassembled WGS sequence"/>
</dbReference>
<evidence type="ECO:0000313" key="6">
    <source>
        <dbReference type="EMBL" id="KAF2231648.1"/>
    </source>
</evidence>
<proteinExistence type="predicted"/>
<dbReference type="InterPro" id="IPR027417">
    <property type="entry name" value="P-loop_NTPase"/>
</dbReference>
<dbReference type="InterPro" id="IPR050628">
    <property type="entry name" value="SNF2_RAD54_helicase_TF"/>
</dbReference>
<gene>
    <name evidence="6" type="ORF">EV356DRAFT_471443</name>
</gene>
<dbReference type="Pfam" id="PF00271">
    <property type="entry name" value="Helicase_C"/>
    <property type="match status" value="1"/>
</dbReference>